<protein>
    <submittedName>
        <fullName evidence="1">Uncharacterized protein</fullName>
    </submittedName>
</protein>
<evidence type="ECO:0000313" key="1">
    <source>
        <dbReference type="EMBL" id="KAK7243683.1"/>
    </source>
</evidence>
<gene>
    <name evidence="1" type="ORF">RIF29_38493</name>
</gene>
<reference evidence="1 2" key="1">
    <citation type="submission" date="2024-01" db="EMBL/GenBank/DDBJ databases">
        <title>The genomes of 5 underutilized Papilionoideae crops provide insights into root nodulation and disease resistanc.</title>
        <authorList>
            <person name="Yuan L."/>
        </authorList>
    </citation>
    <scope>NUCLEOTIDE SEQUENCE [LARGE SCALE GENOMIC DNA]</scope>
    <source>
        <strain evidence="1">ZHUSHIDOU_FW_LH</strain>
        <tissue evidence="1">Leaf</tissue>
    </source>
</reference>
<sequence>MNQLLDRRKSYRTDNSALIYAVLNFPLHSSKKVLHFQKPLTHTHKVPACLVTIVLHDMKNILGNKALIDY</sequence>
<dbReference type="EMBL" id="JAYWIO010000008">
    <property type="protein sequence ID" value="KAK7243683.1"/>
    <property type="molecule type" value="Genomic_DNA"/>
</dbReference>
<proteinExistence type="predicted"/>
<dbReference type="Proteomes" id="UP001372338">
    <property type="component" value="Unassembled WGS sequence"/>
</dbReference>
<dbReference type="AlphaFoldDB" id="A0AAN9E2D6"/>
<keyword evidence="2" id="KW-1185">Reference proteome</keyword>
<comment type="caution">
    <text evidence="1">The sequence shown here is derived from an EMBL/GenBank/DDBJ whole genome shotgun (WGS) entry which is preliminary data.</text>
</comment>
<evidence type="ECO:0000313" key="2">
    <source>
        <dbReference type="Proteomes" id="UP001372338"/>
    </source>
</evidence>
<organism evidence="1 2">
    <name type="scientific">Crotalaria pallida</name>
    <name type="common">Smooth rattlebox</name>
    <name type="synonym">Crotalaria striata</name>
    <dbReference type="NCBI Taxonomy" id="3830"/>
    <lineage>
        <taxon>Eukaryota</taxon>
        <taxon>Viridiplantae</taxon>
        <taxon>Streptophyta</taxon>
        <taxon>Embryophyta</taxon>
        <taxon>Tracheophyta</taxon>
        <taxon>Spermatophyta</taxon>
        <taxon>Magnoliopsida</taxon>
        <taxon>eudicotyledons</taxon>
        <taxon>Gunneridae</taxon>
        <taxon>Pentapetalae</taxon>
        <taxon>rosids</taxon>
        <taxon>fabids</taxon>
        <taxon>Fabales</taxon>
        <taxon>Fabaceae</taxon>
        <taxon>Papilionoideae</taxon>
        <taxon>50 kb inversion clade</taxon>
        <taxon>genistoids sensu lato</taxon>
        <taxon>core genistoids</taxon>
        <taxon>Crotalarieae</taxon>
        <taxon>Crotalaria</taxon>
    </lineage>
</organism>
<accession>A0AAN9E2D6</accession>
<name>A0AAN9E2D6_CROPI</name>